<dbReference type="Proteomes" id="UP001596066">
    <property type="component" value="Unassembled WGS sequence"/>
</dbReference>
<dbReference type="EMBL" id="JBHSOC010000018">
    <property type="protein sequence ID" value="MFC5642123.1"/>
    <property type="molecule type" value="Genomic_DNA"/>
</dbReference>
<gene>
    <name evidence="1" type="ORF">ACFPZF_12290</name>
</gene>
<sequence>MVTKVEIAQPGPSRLENGRGWFRQVQGVLEILDPEFDPVRQYDLGEHISSFAVSPDLSCVVVGGQDHIRLVDEHGNVLWSVQHAPWGTGYSYSGSCEFSADGKTIWATVPETELDSDEEDGLWEDDEVAAASSGGWSAPEGWGDQWWVMDATSGRIIGRKWLGCEATGSATLRHPDQVHMGLSVGEGQDGSRIYWGSLDEGSLHVATTGDVSRALADVHPDGSAYLTLPRDSDGLTIHDFSSRAVIAHRPNGEFLESGEWPLHARYLDGETVLLETVDGKWNCARHLVFDARSLEYLGEVTYPTGISCSAFHSVHAGTWATGDASGLYQWRLDV</sequence>
<evidence type="ECO:0000313" key="1">
    <source>
        <dbReference type="EMBL" id="MFC5642123.1"/>
    </source>
</evidence>
<comment type="caution">
    <text evidence="1">The sequence shown here is derived from an EMBL/GenBank/DDBJ whole genome shotgun (WGS) entry which is preliminary data.</text>
</comment>
<dbReference type="RefSeq" id="WP_346143868.1">
    <property type="nucleotide sequence ID" value="NZ_BAAAUA010000014.1"/>
</dbReference>
<dbReference type="SUPFAM" id="SSF69322">
    <property type="entry name" value="Tricorn protease domain 2"/>
    <property type="match status" value="1"/>
</dbReference>
<organism evidence="1 2">
    <name type="scientific">Kitasatospora cinereorecta</name>
    <dbReference type="NCBI Taxonomy" id="285560"/>
    <lineage>
        <taxon>Bacteria</taxon>
        <taxon>Bacillati</taxon>
        <taxon>Actinomycetota</taxon>
        <taxon>Actinomycetes</taxon>
        <taxon>Kitasatosporales</taxon>
        <taxon>Streptomycetaceae</taxon>
        <taxon>Kitasatospora</taxon>
    </lineage>
</organism>
<proteinExistence type="predicted"/>
<keyword evidence="2" id="KW-1185">Reference proteome</keyword>
<protein>
    <recommendedName>
        <fullName evidence="3">WD40 repeat domain-containing protein</fullName>
    </recommendedName>
</protein>
<accession>A0ABW0V994</accession>
<evidence type="ECO:0008006" key="3">
    <source>
        <dbReference type="Google" id="ProtNLM"/>
    </source>
</evidence>
<evidence type="ECO:0000313" key="2">
    <source>
        <dbReference type="Proteomes" id="UP001596066"/>
    </source>
</evidence>
<name>A0ABW0V994_9ACTN</name>
<reference evidence="2" key="1">
    <citation type="journal article" date="2019" name="Int. J. Syst. Evol. Microbiol.">
        <title>The Global Catalogue of Microorganisms (GCM) 10K type strain sequencing project: providing services to taxonomists for standard genome sequencing and annotation.</title>
        <authorList>
            <consortium name="The Broad Institute Genomics Platform"/>
            <consortium name="The Broad Institute Genome Sequencing Center for Infectious Disease"/>
            <person name="Wu L."/>
            <person name="Ma J."/>
        </authorList>
    </citation>
    <scope>NUCLEOTIDE SEQUENCE [LARGE SCALE GENOMIC DNA]</scope>
    <source>
        <strain evidence="2">CGMCC 4.1622</strain>
    </source>
</reference>